<evidence type="ECO:0000256" key="7">
    <source>
        <dbReference type="ARBA" id="ARBA00049442"/>
    </source>
</evidence>
<dbReference type="InterPro" id="IPR013708">
    <property type="entry name" value="Shikimate_DH-bd_N"/>
</dbReference>
<evidence type="ECO:0000259" key="10">
    <source>
        <dbReference type="Pfam" id="PF08501"/>
    </source>
</evidence>
<dbReference type="InterPro" id="IPR046346">
    <property type="entry name" value="Aminoacid_DH-like_N_sf"/>
</dbReference>
<dbReference type="Gene3D" id="3.40.50.720">
    <property type="entry name" value="NAD(P)-binding Rossmann-like Domain"/>
    <property type="match status" value="1"/>
</dbReference>
<comment type="pathway">
    <text evidence="1 8">Metabolic intermediate biosynthesis; chorismate biosynthesis; chorismate from D-erythrose 4-phosphate and phosphoenolpyruvate: step 4/7.</text>
</comment>
<keyword evidence="5 8" id="KW-0560">Oxidoreductase</keyword>
<feature type="binding site" evidence="8">
    <location>
        <begin position="133"/>
        <end position="137"/>
    </location>
    <ligand>
        <name>NADP(+)</name>
        <dbReference type="ChEBI" id="CHEBI:58349"/>
    </ligand>
</feature>
<dbReference type="UniPathway" id="UPA00053">
    <property type="reaction ID" value="UER00087"/>
</dbReference>
<reference evidence="12 13" key="1">
    <citation type="submission" date="2019-03" db="EMBL/GenBank/DDBJ databases">
        <title>Genomic Encyclopedia of Type Strains, Phase IV (KMG-IV): sequencing the most valuable type-strain genomes for metagenomic binning, comparative biology and taxonomic classification.</title>
        <authorList>
            <person name="Goeker M."/>
        </authorList>
    </citation>
    <scope>NUCLEOTIDE SEQUENCE [LARGE SCALE GENOMIC DNA]</scope>
    <source>
        <strain evidence="12 13">DSM 29487</strain>
    </source>
</reference>
<evidence type="ECO:0000313" key="13">
    <source>
        <dbReference type="Proteomes" id="UP000295515"/>
    </source>
</evidence>
<dbReference type="GO" id="GO:0004764">
    <property type="term" value="F:shikimate 3-dehydrogenase (NADP+) activity"/>
    <property type="evidence" value="ECO:0007669"/>
    <property type="project" value="UniProtKB-UniRule"/>
</dbReference>
<feature type="binding site" evidence="8">
    <location>
        <position position="69"/>
    </location>
    <ligand>
        <name>shikimate</name>
        <dbReference type="ChEBI" id="CHEBI:36208"/>
    </ligand>
</feature>
<accession>A0A4R3Z1C0</accession>
<dbReference type="Pfam" id="PF08501">
    <property type="entry name" value="Shikimate_dh_N"/>
    <property type="match status" value="1"/>
</dbReference>
<dbReference type="GeneID" id="98915337"/>
<evidence type="ECO:0000256" key="8">
    <source>
        <dbReference type="HAMAP-Rule" id="MF_00222"/>
    </source>
</evidence>
<dbReference type="EMBL" id="SMCQ01000009">
    <property type="protein sequence ID" value="TCV99470.1"/>
    <property type="molecule type" value="Genomic_DNA"/>
</dbReference>
<keyword evidence="3 8" id="KW-0028">Amino-acid biosynthesis</keyword>
<feature type="binding site" evidence="8">
    <location>
        <position position="228"/>
    </location>
    <ligand>
        <name>NADP(+)</name>
        <dbReference type="ChEBI" id="CHEBI:58349"/>
    </ligand>
</feature>
<feature type="domain" description="Shikimate dehydrogenase substrate binding N-terminal" evidence="10">
    <location>
        <begin position="14"/>
        <end position="96"/>
    </location>
</feature>
<feature type="domain" description="SDH C-terminal" evidence="11">
    <location>
        <begin position="251"/>
        <end position="281"/>
    </location>
</feature>
<feature type="binding site" evidence="8">
    <location>
        <position position="109"/>
    </location>
    <ligand>
        <name>shikimate</name>
        <dbReference type="ChEBI" id="CHEBI:36208"/>
    </ligand>
</feature>
<keyword evidence="6 8" id="KW-0057">Aromatic amino acid biosynthesis</keyword>
<dbReference type="Gene3D" id="3.40.50.10860">
    <property type="entry name" value="Leucine Dehydrogenase, chain A, domain 1"/>
    <property type="match status" value="1"/>
</dbReference>
<dbReference type="GO" id="GO:0009423">
    <property type="term" value="P:chorismate biosynthetic process"/>
    <property type="evidence" value="ECO:0007669"/>
    <property type="project" value="UniProtKB-UniRule"/>
</dbReference>
<dbReference type="SUPFAM" id="SSF53223">
    <property type="entry name" value="Aminoacid dehydrogenase-like, N-terminal domain"/>
    <property type="match status" value="1"/>
</dbReference>
<dbReference type="GO" id="GO:0008652">
    <property type="term" value="P:amino acid biosynthetic process"/>
    <property type="evidence" value="ECO:0007669"/>
    <property type="project" value="UniProtKB-KW"/>
</dbReference>
<keyword evidence="4 8" id="KW-0521">NADP</keyword>
<comment type="function">
    <text evidence="8">Involved in the biosynthesis of the chorismate, which leads to the biosynthesis of aromatic amino acids. Catalyzes the reversible NADPH linked reduction of 3-dehydroshikimate (DHSA) to yield shikimate (SA).</text>
</comment>
<feature type="binding site" evidence="8">
    <location>
        <position position="258"/>
    </location>
    <ligand>
        <name>shikimate</name>
        <dbReference type="ChEBI" id="CHEBI:36208"/>
    </ligand>
</feature>
<feature type="binding site" evidence="8">
    <location>
        <position position="94"/>
    </location>
    <ligand>
        <name>shikimate</name>
        <dbReference type="ChEBI" id="CHEBI:36208"/>
    </ligand>
</feature>
<dbReference type="Proteomes" id="UP000295515">
    <property type="component" value="Unassembled WGS sequence"/>
</dbReference>
<proteinExistence type="inferred from homology"/>
<dbReference type="SUPFAM" id="SSF51735">
    <property type="entry name" value="NAD(P)-binding Rossmann-fold domains"/>
    <property type="match status" value="1"/>
</dbReference>
<feature type="binding site" evidence="8">
    <location>
        <position position="230"/>
    </location>
    <ligand>
        <name>shikimate</name>
        <dbReference type="ChEBI" id="CHEBI:36208"/>
    </ligand>
</feature>
<evidence type="ECO:0000256" key="5">
    <source>
        <dbReference type="ARBA" id="ARBA00023002"/>
    </source>
</evidence>
<dbReference type="NCBIfam" id="TIGR00507">
    <property type="entry name" value="aroE"/>
    <property type="match status" value="1"/>
</dbReference>
<keyword evidence="13" id="KW-1185">Reference proteome</keyword>
<evidence type="ECO:0000259" key="9">
    <source>
        <dbReference type="Pfam" id="PF01488"/>
    </source>
</evidence>
<evidence type="ECO:0000256" key="2">
    <source>
        <dbReference type="ARBA" id="ARBA00012962"/>
    </source>
</evidence>
<comment type="catalytic activity">
    <reaction evidence="7 8">
        <text>shikimate + NADP(+) = 3-dehydroshikimate + NADPH + H(+)</text>
        <dbReference type="Rhea" id="RHEA:17737"/>
        <dbReference type="ChEBI" id="CHEBI:15378"/>
        <dbReference type="ChEBI" id="CHEBI:16630"/>
        <dbReference type="ChEBI" id="CHEBI:36208"/>
        <dbReference type="ChEBI" id="CHEBI:57783"/>
        <dbReference type="ChEBI" id="CHEBI:58349"/>
        <dbReference type="EC" id="1.1.1.25"/>
    </reaction>
</comment>
<evidence type="ECO:0000256" key="1">
    <source>
        <dbReference type="ARBA" id="ARBA00004871"/>
    </source>
</evidence>
<protein>
    <recommendedName>
        <fullName evidence="2 8">Shikimate dehydrogenase (NADP(+))</fullName>
        <shortName evidence="8">SDH</shortName>
        <ecNumber evidence="2 8">1.1.1.25</ecNumber>
    </recommendedName>
</protein>
<dbReference type="GO" id="GO:0009073">
    <property type="term" value="P:aromatic amino acid family biosynthetic process"/>
    <property type="evidence" value="ECO:0007669"/>
    <property type="project" value="UniProtKB-KW"/>
</dbReference>
<dbReference type="InterPro" id="IPR011342">
    <property type="entry name" value="Shikimate_DH"/>
</dbReference>
<organism evidence="12 13">
    <name type="scientific">Longibaculum muris</name>
    <dbReference type="NCBI Taxonomy" id="1796628"/>
    <lineage>
        <taxon>Bacteria</taxon>
        <taxon>Bacillati</taxon>
        <taxon>Bacillota</taxon>
        <taxon>Erysipelotrichia</taxon>
        <taxon>Erysipelotrichales</taxon>
        <taxon>Coprobacillaceae</taxon>
        <taxon>Longibaculum</taxon>
    </lineage>
</organism>
<evidence type="ECO:0000256" key="6">
    <source>
        <dbReference type="ARBA" id="ARBA00023141"/>
    </source>
</evidence>
<dbReference type="InterPro" id="IPR022893">
    <property type="entry name" value="Shikimate_DH_fam"/>
</dbReference>
<dbReference type="RefSeq" id="WP_082787357.1">
    <property type="nucleotide sequence ID" value="NZ_DBGCPY010000002.1"/>
</dbReference>
<dbReference type="CDD" id="cd01065">
    <property type="entry name" value="NAD_bind_Shikimate_DH"/>
    <property type="match status" value="1"/>
</dbReference>
<evidence type="ECO:0000256" key="3">
    <source>
        <dbReference type="ARBA" id="ARBA00022605"/>
    </source>
</evidence>
<feature type="binding site" evidence="8">
    <location>
        <begin position="22"/>
        <end position="24"/>
    </location>
    <ligand>
        <name>shikimate</name>
        <dbReference type="ChEBI" id="CHEBI:36208"/>
    </ligand>
</feature>
<evidence type="ECO:0000259" key="11">
    <source>
        <dbReference type="Pfam" id="PF18317"/>
    </source>
</evidence>
<comment type="caution">
    <text evidence="8">Lacks conserved residue(s) required for the propagation of feature annotation.</text>
</comment>
<dbReference type="PANTHER" id="PTHR21089">
    <property type="entry name" value="SHIKIMATE DEHYDROGENASE"/>
    <property type="match status" value="1"/>
</dbReference>
<dbReference type="AlphaFoldDB" id="A0A4R3Z1C0"/>
<dbReference type="InterPro" id="IPR041121">
    <property type="entry name" value="SDH_C"/>
</dbReference>
<comment type="similarity">
    <text evidence="8">Belongs to the shikimate dehydrogenase family.</text>
</comment>
<dbReference type="HAMAP" id="MF_00222">
    <property type="entry name" value="Shikimate_DH_AroE"/>
    <property type="match status" value="1"/>
</dbReference>
<dbReference type="InterPro" id="IPR036291">
    <property type="entry name" value="NAD(P)-bd_dom_sf"/>
</dbReference>
<name>A0A4R3Z1C0_9FIRM</name>
<dbReference type="GO" id="GO:0019632">
    <property type="term" value="P:shikimate metabolic process"/>
    <property type="evidence" value="ECO:0007669"/>
    <property type="project" value="InterPro"/>
</dbReference>
<dbReference type="PANTHER" id="PTHR21089:SF1">
    <property type="entry name" value="BIFUNCTIONAL 3-DEHYDROQUINATE DEHYDRATASE_SHIKIMATE DEHYDROGENASE, CHLOROPLASTIC"/>
    <property type="match status" value="1"/>
</dbReference>
<evidence type="ECO:0000256" key="4">
    <source>
        <dbReference type="ARBA" id="ARBA00022857"/>
    </source>
</evidence>
<feature type="binding site" evidence="8">
    <location>
        <position position="85"/>
    </location>
    <ligand>
        <name>NADP(+)</name>
        <dbReference type="ChEBI" id="CHEBI:58349"/>
    </ligand>
</feature>
<gene>
    <name evidence="8" type="primary">aroE</name>
    <name evidence="12" type="ORF">EDD60_10952</name>
</gene>
<comment type="subunit">
    <text evidence="8">Homodimer.</text>
</comment>
<dbReference type="GO" id="GO:0050661">
    <property type="term" value="F:NADP binding"/>
    <property type="evidence" value="ECO:0007669"/>
    <property type="project" value="InterPro"/>
</dbReference>
<feature type="active site" description="Proton acceptor" evidence="8">
    <location>
        <position position="73"/>
    </location>
</feature>
<dbReference type="Pfam" id="PF01488">
    <property type="entry name" value="Shikimate_DH"/>
    <property type="match status" value="1"/>
</dbReference>
<feature type="binding site" evidence="8">
    <location>
        <position position="251"/>
    </location>
    <ligand>
        <name>NADP(+)</name>
        <dbReference type="ChEBI" id="CHEBI:58349"/>
    </ligand>
</feature>
<dbReference type="Pfam" id="PF18317">
    <property type="entry name" value="SDH_C"/>
    <property type="match status" value="1"/>
</dbReference>
<evidence type="ECO:0000313" key="12">
    <source>
        <dbReference type="EMBL" id="TCV99470.1"/>
    </source>
</evidence>
<dbReference type="EC" id="1.1.1.25" evidence="2 8"/>
<dbReference type="InterPro" id="IPR006151">
    <property type="entry name" value="Shikm_DH/Glu-tRNA_Rdtase"/>
</dbReference>
<comment type="caution">
    <text evidence="12">The sequence shown here is derived from an EMBL/GenBank/DDBJ whole genome shotgun (WGS) entry which is preliminary data.</text>
</comment>
<feature type="domain" description="Quinate/shikimate 5-dehydrogenase/glutamyl-tRNA reductase" evidence="9">
    <location>
        <begin position="123"/>
        <end position="181"/>
    </location>
</feature>
<sequence>MKNTITGYTGLYGIVAHPIKHSFSPMMHNTAFQTLGINDVYLAFEVTDEHLGDFITSVKTLNIKGFNVSMPYKLKIMDYLDELTEEAKLCQAVNTVKNENGRLIGHISDGQGFIKACFEKNWHIKDEKIVVLGAGGAACAIIVSLAKEQAREIVVYNRSDKPFIRELNEKLSCPIVLKSLSDQEALKNDLKDAYLLVQTTNVGMSPNVDGCLIEDDSYLHQGLKIADIIYNPKKTKLLEMAKDKGLDYMNGEGMILYQGAVSFEFWTGQVMPILEVKKALEMEE</sequence>